<protein>
    <submittedName>
        <fullName evidence="1">Uncharacterized protein</fullName>
    </submittedName>
</protein>
<comment type="caution">
    <text evidence="1">The sequence shown here is derived from an EMBL/GenBank/DDBJ whole genome shotgun (WGS) entry which is preliminary data.</text>
</comment>
<accession>A0A1F7UJD7</accession>
<proteinExistence type="predicted"/>
<dbReference type="Proteomes" id="UP000176603">
    <property type="component" value="Unassembled WGS sequence"/>
</dbReference>
<organism evidence="1 2">
    <name type="scientific">Candidatus Uhrbacteria bacterium RIFCSPHIGHO2_12_FULL_60_25</name>
    <dbReference type="NCBI Taxonomy" id="1802399"/>
    <lineage>
        <taxon>Bacteria</taxon>
        <taxon>Candidatus Uhriibacteriota</taxon>
    </lineage>
</organism>
<dbReference type="EMBL" id="MGEH01000032">
    <property type="protein sequence ID" value="OGL78401.1"/>
    <property type="molecule type" value="Genomic_DNA"/>
</dbReference>
<evidence type="ECO:0000313" key="2">
    <source>
        <dbReference type="Proteomes" id="UP000176603"/>
    </source>
</evidence>
<reference evidence="1 2" key="1">
    <citation type="journal article" date="2016" name="Nat. Commun.">
        <title>Thousands of microbial genomes shed light on interconnected biogeochemical processes in an aquifer system.</title>
        <authorList>
            <person name="Anantharaman K."/>
            <person name="Brown C.T."/>
            <person name="Hug L.A."/>
            <person name="Sharon I."/>
            <person name="Castelle C.J."/>
            <person name="Probst A.J."/>
            <person name="Thomas B.C."/>
            <person name="Singh A."/>
            <person name="Wilkins M.J."/>
            <person name="Karaoz U."/>
            <person name="Brodie E.L."/>
            <person name="Williams K.H."/>
            <person name="Hubbard S.S."/>
            <person name="Banfield J.F."/>
        </authorList>
    </citation>
    <scope>NUCLEOTIDE SEQUENCE [LARGE SCALE GENOMIC DNA]</scope>
</reference>
<dbReference type="AlphaFoldDB" id="A0A1F7UJD7"/>
<gene>
    <name evidence="1" type="ORF">A3E39_02790</name>
</gene>
<evidence type="ECO:0000313" key="1">
    <source>
        <dbReference type="EMBL" id="OGL78401.1"/>
    </source>
</evidence>
<sequence length="194" mass="21517">MRKRRLTNASKSGIFLLHVRGGTPLEHCIFIHLDDELMVVNVTRRVLRHEDAEALSLRAISDTSEAQVLRFADDLIERRAARGILVVTHIRVAVAFLARMKLAADDGAVPALRVGIISDGDLQASDRYTNGVEFLAGMRSDLGSRLTHAMLLSANDDLLALAAQEGFHTEEKKCDLTAPSLIAWYRSFIDGRPW</sequence>
<name>A0A1F7UJD7_9BACT</name>